<dbReference type="InterPro" id="IPR002680">
    <property type="entry name" value="AOX"/>
</dbReference>
<evidence type="ECO:0000313" key="21">
    <source>
        <dbReference type="Proteomes" id="UP000189580"/>
    </source>
</evidence>
<comment type="cofactor">
    <cofactor evidence="16 17">
        <name>Fe cation</name>
        <dbReference type="ChEBI" id="CHEBI:24875"/>
    </cofactor>
    <text evidence="16 17">Binds 2 iron ions per subunit.</text>
</comment>
<dbReference type="PANTHER" id="PTHR31803">
    <property type="entry name" value="ALTERNATIVE OXIDASE"/>
    <property type="match status" value="1"/>
</dbReference>
<dbReference type="GO" id="GO:0010230">
    <property type="term" value="P:alternative respiration"/>
    <property type="evidence" value="ECO:0007669"/>
    <property type="project" value="TreeGrafter"/>
</dbReference>
<evidence type="ECO:0000256" key="11">
    <source>
        <dbReference type="ARBA" id="ARBA00023002"/>
    </source>
</evidence>
<evidence type="ECO:0000256" key="5">
    <source>
        <dbReference type="ARBA" id="ARBA00022692"/>
    </source>
</evidence>
<dbReference type="InterPro" id="IPR038659">
    <property type="entry name" value="AOX_sf"/>
</dbReference>
<evidence type="ECO:0000256" key="6">
    <source>
        <dbReference type="ARBA" id="ARBA00022723"/>
    </source>
</evidence>
<gene>
    <name evidence="20" type="ORF">AWJ20_2578</name>
</gene>
<dbReference type="CDD" id="cd01053">
    <property type="entry name" value="AOX"/>
    <property type="match status" value="1"/>
</dbReference>
<dbReference type="Pfam" id="PF01786">
    <property type="entry name" value="AOX"/>
    <property type="match status" value="1"/>
</dbReference>
<dbReference type="KEGG" id="slb:AWJ20_2578"/>
<feature type="binding site" evidence="16">
    <location>
        <position position="215"/>
    </location>
    <ligand>
        <name>Fe cation</name>
        <dbReference type="ChEBI" id="CHEBI:24875"/>
        <label>1</label>
    </ligand>
</feature>
<dbReference type="OrthoDB" id="16906at2759"/>
<keyword evidence="14 17" id="KW-0472">Membrane</keyword>
<comment type="subcellular location">
    <subcellularLocation>
        <location evidence="1">Mitochondrion inner membrane</location>
    </subcellularLocation>
</comment>
<feature type="binding site" evidence="16">
    <location>
        <position position="263"/>
    </location>
    <ligand>
        <name>Fe cation</name>
        <dbReference type="ChEBI" id="CHEBI:24875"/>
        <label>2</label>
    </ligand>
</feature>
<dbReference type="Gene3D" id="1.20.1260.140">
    <property type="entry name" value="Alternative oxidase"/>
    <property type="match status" value="1"/>
</dbReference>
<dbReference type="GO" id="GO:0009916">
    <property type="term" value="F:alternative oxidase activity"/>
    <property type="evidence" value="ECO:0007669"/>
    <property type="project" value="UniProtKB-UniRule"/>
</dbReference>
<keyword evidence="3" id="KW-0813">Transport</keyword>
<evidence type="ECO:0000256" key="1">
    <source>
        <dbReference type="ARBA" id="ARBA00004273"/>
    </source>
</evidence>
<keyword evidence="13" id="KW-0496">Mitochondrion</keyword>
<feature type="binding site" evidence="16">
    <location>
        <position position="212"/>
    </location>
    <ligand>
        <name>Fe cation</name>
        <dbReference type="ChEBI" id="CHEBI:24875"/>
        <label>2</label>
    </ligand>
</feature>
<evidence type="ECO:0000313" key="20">
    <source>
        <dbReference type="EMBL" id="ANB14959.1"/>
    </source>
</evidence>
<accession>A0A167F8J7</accession>
<keyword evidence="12 16" id="KW-0408">Iron</keyword>
<dbReference type="Proteomes" id="UP000189580">
    <property type="component" value="Chromosome b"/>
</dbReference>
<organism evidence="20 21">
    <name type="scientific">Sugiyamaella lignohabitans</name>
    <dbReference type="NCBI Taxonomy" id="796027"/>
    <lineage>
        <taxon>Eukaryota</taxon>
        <taxon>Fungi</taxon>
        <taxon>Dikarya</taxon>
        <taxon>Ascomycota</taxon>
        <taxon>Saccharomycotina</taxon>
        <taxon>Dipodascomycetes</taxon>
        <taxon>Dipodascales</taxon>
        <taxon>Trichomonascaceae</taxon>
        <taxon>Sugiyamaella</taxon>
    </lineage>
</organism>
<reference evidence="20 21" key="1">
    <citation type="submission" date="2016-02" db="EMBL/GenBank/DDBJ databases">
        <title>Complete genome sequence and transcriptome regulation of the pentose utilising yeast Sugiyamaella lignohabitans.</title>
        <authorList>
            <person name="Bellasio M."/>
            <person name="Peymann A."/>
            <person name="Valli M."/>
            <person name="Sipitzky M."/>
            <person name="Graf A."/>
            <person name="Sauer M."/>
            <person name="Marx H."/>
            <person name="Mattanovich D."/>
        </authorList>
    </citation>
    <scope>NUCLEOTIDE SEQUENCE [LARGE SCALE GENOMIC DNA]</scope>
    <source>
        <strain evidence="20 21">CBS 10342</strain>
    </source>
</reference>
<evidence type="ECO:0000256" key="18">
    <source>
        <dbReference type="SAM" id="MobiDB-lite"/>
    </source>
</evidence>
<keyword evidence="4 17" id="KW-0679">Respiratory chain</keyword>
<evidence type="ECO:0000256" key="19">
    <source>
        <dbReference type="SAM" id="Phobius"/>
    </source>
</evidence>
<feature type="binding site" evidence="16">
    <location>
        <position position="212"/>
    </location>
    <ligand>
        <name>Fe cation</name>
        <dbReference type="ChEBI" id="CHEBI:24875"/>
        <label>1</label>
    </ligand>
</feature>
<dbReference type="PIRSF" id="PIRSF005229">
    <property type="entry name" value="AOX"/>
    <property type="match status" value="1"/>
</dbReference>
<protein>
    <recommendedName>
        <fullName evidence="17">Alternative oxidase</fullName>
        <ecNumber evidence="17">1.-.-.-</ecNumber>
    </recommendedName>
</protein>
<comment type="similarity">
    <text evidence="2 17">Belongs to the alternative oxidase family.</text>
</comment>
<dbReference type="EMBL" id="CP014503">
    <property type="protein sequence ID" value="ANB14959.1"/>
    <property type="molecule type" value="Genomic_DNA"/>
</dbReference>
<proteinExistence type="inferred from homology"/>
<evidence type="ECO:0000256" key="17">
    <source>
        <dbReference type="RuleBase" id="RU003779"/>
    </source>
</evidence>
<keyword evidence="7" id="KW-0999">Mitochondrion inner membrane</keyword>
<dbReference type="GO" id="GO:0005743">
    <property type="term" value="C:mitochondrial inner membrane"/>
    <property type="evidence" value="ECO:0007669"/>
    <property type="project" value="UniProtKB-SubCell"/>
</dbReference>
<evidence type="ECO:0000256" key="13">
    <source>
        <dbReference type="ARBA" id="ARBA00023128"/>
    </source>
</evidence>
<feature type="binding site" evidence="16">
    <location>
        <position position="173"/>
    </location>
    <ligand>
        <name>Fe cation</name>
        <dbReference type="ChEBI" id="CHEBI:24875"/>
        <label>1</label>
    </ligand>
</feature>
<evidence type="ECO:0000256" key="9">
    <source>
        <dbReference type="ARBA" id="ARBA00022982"/>
    </source>
</evidence>
<comment type="function">
    <text evidence="15">Catalyzes cyanide-resistant oxygen consumption. May increase respiration when the cytochrome respiratory pathway is restricted, or in response to low temperatures.</text>
</comment>
<evidence type="ECO:0000256" key="10">
    <source>
        <dbReference type="ARBA" id="ARBA00022989"/>
    </source>
</evidence>
<keyword evidence="9 17" id="KW-0249">Electron transport</keyword>
<keyword evidence="6 16" id="KW-0479">Metal-binding</keyword>
<evidence type="ECO:0000256" key="8">
    <source>
        <dbReference type="ARBA" id="ARBA00022946"/>
    </source>
</evidence>
<evidence type="ECO:0000256" key="7">
    <source>
        <dbReference type="ARBA" id="ARBA00022792"/>
    </source>
</evidence>
<dbReference type="GO" id="GO:0046872">
    <property type="term" value="F:metal ion binding"/>
    <property type="evidence" value="ECO:0007669"/>
    <property type="project" value="UniProtKB-UniRule"/>
</dbReference>
<evidence type="ECO:0000256" key="16">
    <source>
        <dbReference type="PIRSR" id="PIRSR005229-1"/>
    </source>
</evidence>
<dbReference type="FunFam" id="1.20.1260.140:FF:000002">
    <property type="entry name" value="Alternative oxidase"/>
    <property type="match status" value="1"/>
</dbReference>
<keyword evidence="21" id="KW-1185">Reference proteome</keyword>
<evidence type="ECO:0000256" key="3">
    <source>
        <dbReference type="ARBA" id="ARBA00022448"/>
    </source>
</evidence>
<keyword evidence="11 17" id="KW-0560">Oxidoreductase</keyword>
<feature type="region of interest" description="Disordered" evidence="18">
    <location>
        <begin position="45"/>
        <end position="66"/>
    </location>
</feature>
<dbReference type="RefSeq" id="XP_018737436.1">
    <property type="nucleotide sequence ID" value="XM_018879527.1"/>
</dbReference>
<feature type="binding site" evidence="16">
    <location>
        <position position="320"/>
    </location>
    <ligand>
        <name>Fe cation</name>
        <dbReference type="ChEBI" id="CHEBI:24875"/>
        <label>2</label>
    </ligand>
</feature>
<sequence>MLVTSKYRLATLATKSNVYSVVGSAHNRIRVHAFSTSFWRRTITATPHSDPTKSEAPPPATKQGEQLERFQSLAEANTTNVNRDNDLAKPDRHDLSPAAWAHPGFNFIDMNNVAVAHHEPKNFADKIARNALLTVRWCFDKATGYKHPPPGHEDDPKYIVTDKQWLQRIVFLESIAGVPGMVGGMVRHLQSLRLLRRDRAWIETLLEEAYNERMHLLTFMQLTNPGIFMRGMLLIAQGVFFNSFFIAYLVNPRICHRFVGYLEEEAVVTYTRCINDIEKGLIPSWDNAPVPDIAKKYWKMADNATIKDLLYYVRADECKHREVNHTLGNLKQNVDRNPYAFVVDCGREQPAKDLKSNISHPVGWDRDEIAA</sequence>
<keyword evidence="8" id="KW-0809">Transit peptide</keyword>
<evidence type="ECO:0000256" key="2">
    <source>
        <dbReference type="ARBA" id="ARBA00008388"/>
    </source>
</evidence>
<dbReference type="GeneID" id="30034504"/>
<feature type="binding site" evidence="16">
    <location>
        <position position="317"/>
    </location>
    <ligand>
        <name>Fe cation</name>
        <dbReference type="ChEBI" id="CHEBI:24875"/>
        <label>2</label>
    </ligand>
</feature>
<feature type="binding site" evidence="16">
    <location>
        <position position="317"/>
    </location>
    <ligand>
        <name>Fe cation</name>
        <dbReference type="ChEBI" id="CHEBI:24875"/>
        <label>1</label>
    </ligand>
</feature>
<feature type="transmembrane region" description="Helical" evidence="19">
    <location>
        <begin position="227"/>
        <end position="250"/>
    </location>
</feature>
<dbReference type="AlphaFoldDB" id="A0A167F8J7"/>
<evidence type="ECO:0000256" key="15">
    <source>
        <dbReference type="ARBA" id="ARBA00025285"/>
    </source>
</evidence>
<evidence type="ECO:0000256" key="4">
    <source>
        <dbReference type="ARBA" id="ARBA00022660"/>
    </source>
</evidence>
<evidence type="ECO:0000256" key="12">
    <source>
        <dbReference type="ARBA" id="ARBA00023004"/>
    </source>
</evidence>
<evidence type="ECO:0000256" key="14">
    <source>
        <dbReference type="ARBA" id="ARBA00023136"/>
    </source>
</evidence>
<dbReference type="PANTHER" id="PTHR31803:SF3">
    <property type="entry name" value="ALTERNATIVE OXIDASE"/>
    <property type="match status" value="1"/>
</dbReference>
<name>A0A167F8J7_9ASCO</name>
<keyword evidence="10 19" id="KW-1133">Transmembrane helix</keyword>
<dbReference type="EC" id="1.-.-.-" evidence="17"/>
<keyword evidence="5 17" id="KW-0812">Transmembrane</keyword>
<dbReference type="GO" id="GO:0098803">
    <property type="term" value="C:respiratory chain complex"/>
    <property type="evidence" value="ECO:0007669"/>
    <property type="project" value="UniProtKB-UniRule"/>
</dbReference>